<keyword evidence="14" id="KW-0406">Ion transport</keyword>
<evidence type="ECO:0000259" key="23">
    <source>
        <dbReference type="PROSITE" id="PS51758"/>
    </source>
</evidence>
<evidence type="ECO:0000256" key="14">
    <source>
        <dbReference type="ARBA" id="ARBA00023065"/>
    </source>
</evidence>
<evidence type="ECO:0000256" key="9">
    <source>
        <dbReference type="ARBA" id="ARBA00022792"/>
    </source>
</evidence>
<evidence type="ECO:0000256" key="7">
    <source>
        <dbReference type="ARBA" id="ARBA00022692"/>
    </source>
</evidence>
<dbReference type="Pfam" id="PF07766">
    <property type="entry name" value="LETM1_RBD"/>
    <property type="match status" value="1"/>
</dbReference>
<evidence type="ECO:0000256" key="17">
    <source>
        <dbReference type="ARBA" id="ARBA00031360"/>
    </source>
</evidence>
<keyword evidence="10" id="KW-0106">Calcium</keyword>
<feature type="compositionally biased region" description="Polar residues" evidence="20">
    <location>
        <begin position="744"/>
        <end position="753"/>
    </location>
</feature>
<dbReference type="InterPro" id="IPR044202">
    <property type="entry name" value="LETM1/MDM38-like"/>
</dbReference>
<sequence>MQALLKTPANATLRSKIIIQDTCRCQKWKTKHGAVSFSHLVAANKYLYPTEMMSIQAAFIPSIQGKWRRSSGITLSSGRPLLVHECQMTAISGREFSISCIFYDKEPLKPSSKIEESVKAIKEKADSKLKADSKVAEVGQKPKMPLWEKVKHEVLHYYHGFRLLFIDINISRKLLWRILNGKTLSRREHRLLVRTVGDLFRLLPFSVFIIVPFMELLLPFAIKMFPGMLPSTFQSAREKDDKLKQSLKVRLEMAKFLQNTLDDMSVQSKDNSSQATKEFTEFFKKIRSSGEAPSNEEIIKFSTLFEDEIILDSLSRQQLTALCRVLDISPVGTTNLLRFQIRMRLRSLAADDKMILKEGVDSLNVQELQTACQARAMRAYGVSEDKLKSQLSQWLNLSVNEKVPPSLLLLSRALMLPDTIAPTDQLKATISALPDTVELKAKVAIIEREGIVDNKTKIDLIKEEEKQIKEERAEQRQSKELMQDPAPYITDETGILPHSSEISSKDLEALEDALDTLGKEKKKLLVEKEELDDLKEELMDYQEDVKELKEVLATSDTKREMRETKAAKNLFKKVNKMISKMDTVLTELENKGKKIQEIEGTEDPNKQKKKEEELVKIDELMDVIKRIQKIPDDSKLQQISKVLGKIDDDQDGAISVEEVLKVIELIGKEHVELTTKQFDEIIELLDKEETLEIEEQIEKALEKQSPVEKLAVQTTLKDKDKPDVMNSSEKDSSSPHPKAAAISVSPNGTGSKTTIKEPKDLSSDTSKKLRINSGILKPVYSSSSNHFPAQL</sequence>
<dbReference type="InterPro" id="IPR033122">
    <property type="entry name" value="LETM1-like_RBD"/>
</dbReference>
<feature type="coiled-coil region" evidence="19">
    <location>
        <begin position="507"/>
        <end position="558"/>
    </location>
</feature>
<evidence type="ECO:0000256" key="20">
    <source>
        <dbReference type="SAM" id="MobiDB-lite"/>
    </source>
</evidence>
<evidence type="ECO:0000256" key="19">
    <source>
        <dbReference type="SAM" id="Coils"/>
    </source>
</evidence>
<dbReference type="GO" id="GO:0005509">
    <property type="term" value="F:calcium ion binding"/>
    <property type="evidence" value="ECO:0007669"/>
    <property type="project" value="InterPro"/>
</dbReference>
<keyword evidence="9" id="KW-0999">Mitochondrion inner membrane</keyword>
<reference evidence="24" key="1">
    <citation type="journal article" date="2024" name="Gigascience">
        <title>Chromosome-level genome of the poultry shaft louse Menopon gallinae provides insight into the host-switching and adaptive evolution of parasitic lice.</title>
        <authorList>
            <person name="Xu Y."/>
            <person name="Ma L."/>
            <person name="Liu S."/>
            <person name="Liang Y."/>
            <person name="Liu Q."/>
            <person name="He Z."/>
            <person name="Tian L."/>
            <person name="Duan Y."/>
            <person name="Cai W."/>
            <person name="Li H."/>
            <person name="Song F."/>
        </authorList>
    </citation>
    <scope>NUCLEOTIDE SEQUENCE</scope>
    <source>
        <strain evidence="24">Cailab_2023a</strain>
    </source>
</reference>
<dbReference type="AlphaFoldDB" id="A0AAW2HI94"/>
<comment type="caution">
    <text evidence="24">The sequence shown here is derived from an EMBL/GenBank/DDBJ whole genome shotgun (WGS) entry which is preliminary data.</text>
</comment>
<dbReference type="InterPro" id="IPR018247">
    <property type="entry name" value="EF_Hand_1_Ca_BS"/>
</dbReference>
<dbReference type="GO" id="GO:0015297">
    <property type="term" value="F:antiporter activity"/>
    <property type="evidence" value="ECO:0007669"/>
    <property type="project" value="UniProtKB-KW"/>
</dbReference>
<evidence type="ECO:0000256" key="16">
    <source>
        <dbReference type="ARBA" id="ARBA00023136"/>
    </source>
</evidence>
<dbReference type="PROSITE" id="PS00018">
    <property type="entry name" value="EF_HAND_1"/>
    <property type="match status" value="1"/>
</dbReference>
<keyword evidence="6" id="KW-0109">Calcium transport</keyword>
<dbReference type="GO" id="GO:0005743">
    <property type="term" value="C:mitochondrial inner membrane"/>
    <property type="evidence" value="ECO:0007669"/>
    <property type="project" value="UniProtKB-SubCell"/>
</dbReference>
<keyword evidence="16 21" id="KW-0472">Membrane</keyword>
<dbReference type="SUPFAM" id="SSF47473">
    <property type="entry name" value="EF-hand"/>
    <property type="match status" value="1"/>
</dbReference>
<evidence type="ECO:0000256" key="5">
    <source>
        <dbReference type="ARBA" id="ARBA00022449"/>
    </source>
</evidence>
<dbReference type="InterPro" id="IPR002048">
    <property type="entry name" value="EF_hand_dom"/>
</dbReference>
<dbReference type="InterPro" id="IPR059005">
    <property type="entry name" value="LETM1_C"/>
</dbReference>
<dbReference type="InterPro" id="IPR011992">
    <property type="entry name" value="EF-hand-dom_pair"/>
</dbReference>
<dbReference type="PANTHER" id="PTHR14009">
    <property type="entry name" value="LEUCINE ZIPPER-EF-HAND CONTAINING TRANSMEMBRANE PROTEIN"/>
    <property type="match status" value="1"/>
</dbReference>
<dbReference type="PROSITE" id="PS50222">
    <property type="entry name" value="EF_HAND_2"/>
    <property type="match status" value="1"/>
</dbReference>
<evidence type="ECO:0000256" key="4">
    <source>
        <dbReference type="ARBA" id="ARBA00022448"/>
    </source>
</evidence>
<dbReference type="PROSITE" id="PS51758">
    <property type="entry name" value="LETM1_RBD"/>
    <property type="match status" value="1"/>
</dbReference>
<proteinExistence type="inferred from homology"/>
<feature type="domain" description="Letm1 RBD" evidence="23">
    <location>
        <begin position="245"/>
        <end position="512"/>
    </location>
</feature>
<evidence type="ECO:0000256" key="10">
    <source>
        <dbReference type="ARBA" id="ARBA00022837"/>
    </source>
</evidence>
<keyword evidence="8" id="KW-0479">Metal-binding</keyword>
<dbReference type="Pfam" id="PF26561">
    <property type="entry name" value="LETM1_C"/>
    <property type="match status" value="1"/>
</dbReference>
<dbReference type="Gene3D" id="1.10.238.10">
    <property type="entry name" value="EF-hand"/>
    <property type="match status" value="1"/>
</dbReference>
<comment type="subcellular location">
    <subcellularLocation>
        <location evidence="1">Mitochondrion inner membrane</location>
        <topology evidence="1">Single-pass membrane protein</topology>
    </subcellularLocation>
</comment>
<evidence type="ECO:0000256" key="3">
    <source>
        <dbReference type="ARBA" id="ARBA00020557"/>
    </source>
</evidence>
<keyword evidence="13 19" id="KW-0175">Coiled coil</keyword>
<protein>
    <recommendedName>
        <fullName evidence="3">Mitochondrial proton/calcium exchanger protein</fullName>
    </recommendedName>
    <alternativeName>
        <fullName evidence="17">Leucine zipper-EF-hand-containing transmembrane protein 1</fullName>
    </alternativeName>
</protein>
<evidence type="ECO:0000256" key="18">
    <source>
        <dbReference type="PROSITE-ProRule" id="PRU01094"/>
    </source>
</evidence>
<evidence type="ECO:0000256" key="6">
    <source>
        <dbReference type="ARBA" id="ARBA00022568"/>
    </source>
</evidence>
<evidence type="ECO:0000313" key="24">
    <source>
        <dbReference type="EMBL" id="KAL0269505.1"/>
    </source>
</evidence>
<dbReference type="PANTHER" id="PTHR14009:SF1">
    <property type="entry name" value="MITOCHONDRIAL PROTON_CALCIUM EXCHANGER PROTEIN"/>
    <property type="match status" value="1"/>
</dbReference>
<keyword evidence="4" id="KW-0813">Transport</keyword>
<name>A0AAW2HI94_9NEOP</name>
<comment type="similarity">
    <text evidence="2">Belongs to the LETM1 family.</text>
</comment>
<feature type="compositionally biased region" description="Basic and acidic residues" evidence="20">
    <location>
        <begin position="716"/>
        <end position="733"/>
    </location>
</feature>
<feature type="coiled-coil region" evidence="19">
    <location>
        <begin position="454"/>
        <end position="481"/>
    </location>
</feature>
<evidence type="ECO:0000256" key="13">
    <source>
        <dbReference type="ARBA" id="ARBA00023054"/>
    </source>
</evidence>
<keyword evidence="7 21" id="KW-0812">Transmembrane</keyword>
<keyword evidence="15 18" id="KW-0496">Mitochondrion</keyword>
<feature type="domain" description="EF-hand" evidence="22">
    <location>
        <begin position="634"/>
        <end position="669"/>
    </location>
</feature>
<dbReference type="GO" id="GO:0030003">
    <property type="term" value="P:intracellular monoatomic cation homeostasis"/>
    <property type="evidence" value="ECO:0007669"/>
    <property type="project" value="TreeGrafter"/>
</dbReference>
<gene>
    <name evidence="24" type="ORF">PYX00_007211</name>
</gene>
<evidence type="ECO:0000256" key="8">
    <source>
        <dbReference type="ARBA" id="ARBA00022723"/>
    </source>
</evidence>
<evidence type="ECO:0000256" key="21">
    <source>
        <dbReference type="SAM" id="Phobius"/>
    </source>
</evidence>
<keyword evidence="12 21" id="KW-1133">Transmembrane helix</keyword>
<evidence type="ECO:0000256" key="12">
    <source>
        <dbReference type="ARBA" id="ARBA00022989"/>
    </source>
</evidence>
<evidence type="ECO:0000256" key="1">
    <source>
        <dbReference type="ARBA" id="ARBA00004434"/>
    </source>
</evidence>
<keyword evidence="11" id="KW-0809">Transit peptide</keyword>
<evidence type="ECO:0000259" key="22">
    <source>
        <dbReference type="PROSITE" id="PS50222"/>
    </source>
</evidence>
<organism evidence="24">
    <name type="scientific">Menopon gallinae</name>
    <name type="common">poultry shaft louse</name>
    <dbReference type="NCBI Taxonomy" id="328185"/>
    <lineage>
        <taxon>Eukaryota</taxon>
        <taxon>Metazoa</taxon>
        <taxon>Ecdysozoa</taxon>
        <taxon>Arthropoda</taxon>
        <taxon>Hexapoda</taxon>
        <taxon>Insecta</taxon>
        <taxon>Pterygota</taxon>
        <taxon>Neoptera</taxon>
        <taxon>Paraneoptera</taxon>
        <taxon>Psocodea</taxon>
        <taxon>Troctomorpha</taxon>
        <taxon>Phthiraptera</taxon>
        <taxon>Amblycera</taxon>
        <taxon>Menoponidae</taxon>
        <taxon>Menopon</taxon>
    </lineage>
</organism>
<dbReference type="GO" id="GO:0043022">
    <property type="term" value="F:ribosome binding"/>
    <property type="evidence" value="ECO:0007669"/>
    <property type="project" value="InterPro"/>
</dbReference>
<evidence type="ECO:0000256" key="15">
    <source>
        <dbReference type="ARBA" id="ARBA00023128"/>
    </source>
</evidence>
<feature type="region of interest" description="Disordered" evidence="20">
    <location>
        <begin position="710"/>
        <end position="767"/>
    </location>
</feature>
<evidence type="ECO:0000256" key="11">
    <source>
        <dbReference type="ARBA" id="ARBA00022946"/>
    </source>
</evidence>
<keyword evidence="5" id="KW-0050">Antiport</keyword>
<feature type="compositionally biased region" description="Basic and acidic residues" evidence="20">
    <location>
        <begin position="754"/>
        <end position="767"/>
    </location>
</feature>
<accession>A0AAW2HI94</accession>
<evidence type="ECO:0000256" key="2">
    <source>
        <dbReference type="ARBA" id="ARBA00009584"/>
    </source>
</evidence>
<dbReference type="EMBL" id="JARGDH010000004">
    <property type="protein sequence ID" value="KAL0269505.1"/>
    <property type="molecule type" value="Genomic_DNA"/>
</dbReference>
<feature type="transmembrane region" description="Helical" evidence="21">
    <location>
        <begin position="199"/>
        <end position="222"/>
    </location>
</feature>